<dbReference type="CDD" id="cd06261">
    <property type="entry name" value="TM_PBP2"/>
    <property type="match status" value="1"/>
</dbReference>
<dbReference type="InterPro" id="IPR050366">
    <property type="entry name" value="BP-dependent_transpt_permease"/>
</dbReference>
<feature type="transmembrane region" description="Helical" evidence="7">
    <location>
        <begin position="89"/>
        <end position="114"/>
    </location>
</feature>
<feature type="transmembrane region" description="Helical" evidence="7">
    <location>
        <begin position="126"/>
        <end position="144"/>
    </location>
</feature>
<keyword evidence="10" id="KW-1185">Reference proteome</keyword>
<keyword evidence="5 7" id="KW-1133">Transmembrane helix</keyword>
<feature type="transmembrane region" description="Helical" evidence="7">
    <location>
        <begin position="208"/>
        <end position="233"/>
    </location>
</feature>
<dbReference type="GO" id="GO:0055085">
    <property type="term" value="P:transmembrane transport"/>
    <property type="evidence" value="ECO:0007669"/>
    <property type="project" value="InterPro"/>
</dbReference>
<keyword evidence="4 7" id="KW-0812">Transmembrane</keyword>
<evidence type="ECO:0000313" key="10">
    <source>
        <dbReference type="Proteomes" id="UP000462055"/>
    </source>
</evidence>
<gene>
    <name evidence="9" type="ORF">F8568_014720</name>
</gene>
<evidence type="ECO:0000259" key="8">
    <source>
        <dbReference type="PROSITE" id="PS50928"/>
    </source>
</evidence>
<organism evidence="9 10">
    <name type="scientific">Actinomadura physcomitrii</name>
    <dbReference type="NCBI Taxonomy" id="2650748"/>
    <lineage>
        <taxon>Bacteria</taxon>
        <taxon>Bacillati</taxon>
        <taxon>Actinomycetota</taxon>
        <taxon>Actinomycetes</taxon>
        <taxon>Streptosporangiales</taxon>
        <taxon>Thermomonosporaceae</taxon>
        <taxon>Actinomadura</taxon>
    </lineage>
</organism>
<dbReference type="GO" id="GO:0005886">
    <property type="term" value="C:plasma membrane"/>
    <property type="evidence" value="ECO:0007669"/>
    <property type="project" value="UniProtKB-SubCell"/>
</dbReference>
<reference evidence="9" key="1">
    <citation type="submission" date="2019-12" db="EMBL/GenBank/DDBJ databases">
        <title>Actinomadura physcomitrii sp. nov., a novel actinomycete isolated from moss [Physcomitrium sphaericum (Ludw) Fuernr].</title>
        <authorList>
            <person name="Zhuang X."/>
        </authorList>
    </citation>
    <scope>NUCLEOTIDE SEQUENCE [LARGE SCALE GENOMIC DNA]</scope>
    <source>
        <strain evidence="9">LD22</strain>
    </source>
</reference>
<dbReference type="PANTHER" id="PTHR43386">
    <property type="entry name" value="OLIGOPEPTIDE TRANSPORT SYSTEM PERMEASE PROTEIN APPC"/>
    <property type="match status" value="1"/>
</dbReference>
<feature type="transmembrane region" description="Helical" evidence="7">
    <location>
        <begin position="150"/>
        <end position="168"/>
    </location>
</feature>
<dbReference type="RefSeq" id="WP_151594106.1">
    <property type="nucleotide sequence ID" value="NZ_WBMS02000010.1"/>
</dbReference>
<dbReference type="PROSITE" id="PS50928">
    <property type="entry name" value="ABC_TM1"/>
    <property type="match status" value="1"/>
</dbReference>
<dbReference type="InterPro" id="IPR035906">
    <property type="entry name" value="MetI-like_sf"/>
</dbReference>
<dbReference type="InterPro" id="IPR000515">
    <property type="entry name" value="MetI-like"/>
</dbReference>
<evidence type="ECO:0000256" key="4">
    <source>
        <dbReference type="ARBA" id="ARBA00022692"/>
    </source>
</evidence>
<evidence type="ECO:0000313" key="9">
    <source>
        <dbReference type="EMBL" id="MWA01606.1"/>
    </source>
</evidence>
<comment type="subcellular location">
    <subcellularLocation>
        <location evidence="1 7">Cell membrane</location>
        <topology evidence="1 7">Multi-pass membrane protein</topology>
    </subcellularLocation>
</comment>
<name>A0A6I4MHC0_9ACTN</name>
<keyword evidence="3" id="KW-1003">Cell membrane</keyword>
<evidence type="ECO:0000256" key="3">
    <source>
        <dbReference type="ARBA" id="ARBA00022475"/>
    </source>
</evidence>
<dbReference type="Proteomes" id="UP000462055">
    <property type="component" value="Unassembled WGS sequence"/>
</dbReference>
<dbReference type="SUPFAM" id="SSF161098">
    <property type="entry name" value="MetI-like"/>
    <property type="match status" value="1"/>
</dbReference>
<evidence type="ECO:0000256" key="5">
    <source>
        <dbReference type="ARBA" id="ARBA00022989"/>
    </source>
</evidence>
<dbReference type="Gene3D" id="1.10.3720.10">
    <property type="entry name" value="MetI-like"/>
    <property type="match status" value="1"/>
</dbReference>
<comment type="caution">
    <text evidence="9">The sequence shown here is derived from an EMBL/GenBank/DDBJ whole genome shotgun (WGS) entry which is preliminary data.</text>
</comment>
<evidence type="ECO:0000256" key="1">
    <source>
        <dbReference type="ARBA" id="ARBA00004651"/>
    </source>
</evidence>
<evidence type="ECO:0000256" key="6">
    <source>
        <dbReference type="ARBA" id="ARBA00023136"/>
    </source>
</evidence>
<dbReference type="Pfam" id="PF00528">
    <property type="entry name" value="BPD_transp_1"/>
    <property type="match status" value="1"/>
</dbReference>
<keyword evidence="2 7" id="KW-0813">Transport</keyword>
<feature type="transmembrane region" description="Helical" evidence="7">
    <location>
        <begin position="253"/>
        <end position="276"/>
    </location>
</feature>
<keyword evidence="6 7" id="KW-0472">Membrane</keyword>
<feature type="transmembrane region" description="Helical" evidence="7">
    <location>
        <begin position="25"/>
        <end position="46"/>
    </location>
</feature>
<dbReference type="EMBL" id="WBMS02000010">
    <property type="protein sequence ID" value="MWA01606.1"/>
    <property type="molecule type" value="Genomic_DNA"/>
</dbReference>
<evidence type="ECO:0000256" key="7">
    <source>
        <dbReference type="RuleBase" id="RU363032"/>
    </source>
</evidence>
<dbReference type="AlphaFoldDB" id="A0A6I4MHC0"/>
<evidence type="ECO:0000256" key="2">
    <source>
        <dbReference type="ARBA" id="ARBA00022448"/>
    </source>
</evidence>
<accession>A0A6I4MHC0</accession>
<comment type="similarity">
    <text evidence="7">Belongs to the binding-protein-dependent transport system permease family.</text>
</comment>
<proteinExistence type="inferred from homology"/>
<sequence>MTVLDTQPVAAAAMPRSKRRRWTPAQLGAGIPLVLLAVLAGLAPVLPIPGPNDIDGSAVALSPFSGGHLLGTDTLGRDMLSRALFGAQLTFLVALTSVAAGFVVGGALGLIAGYRAGPLGAVIMRIMDVILAFPSLVFAIAINAVLGASVLNVILSIAFFSVPAYARLARSAALSLRGQDYILAARLVGEPWWRIVLRHLLPNALPPLLAFALVNLALAVLIESSLSFLGLGLRPPNPSWGVMIAEGRAQMATYPHLVVVPGLFLFLTLLCINLLADATRTRTKGAS</sequence>
<protein>
    <submittedName>
        <fullName evidence="9">ABC transporter permease subunit</fullName>
    </submittedName>
</protein>
<dbReference type="PANTHER" id="PTHR43386:SF25">
    <property type="entry name" value="PEPTIDE ABC TRANSPORTER PERMEASE PROTEIN"/>
    <property type="match status" value="1"/>
</dbReference>
<feature type="domain" description="ABC transmembrane type-1" evidence="8">
    <location>
        <begin position="87"/>
        <end position="276"/>
    </location>
</feature>